<feature type="domain" description="Ig-like" evidence="10">
    <location>
        <begin position="24"/>
        <end position="108"/>
    </location>
</feature>
<dbReference type="InterPro" id="IPR013783">
    <property type="entry name" value="Ig-like_fold"/>
</dbReference>
<dbReference type="EMBL" id="CAIIXF020000058">
    <property type="protein sequence ID" value="CAH1802747.1"/>
    <property type="molecule type" value="Genomic_DNA"/>
</dbReference>
<dbReference type="SUPFAM" id="SSF48726">
    <property type="entry name" value="Immunoglobulin"/>
    <property type="match status" value="2"/>
</dbReference>
<keyword evidence="12" id="KW-1185">Reference proteome</keyword>
<keyword evidence="9" id="KW-0393">Immunoglobulin domain</keyword>
<protein>
    <recommendedName>
        <fullName evidence="10">Ig-like domain-containing protein</fullName>
    </recommendedName>
</protein>
<comment type="caution">
    <text evidence="11">The sequence shown here is derived from an EMBL/GenBank/DDBJ whole genome shotgun (WGS) entry which is preliminary data.</text>
</comment>
<dbReference type="FunFam" id="2.60.40.10:FF:000050">
    <property type="entry name" value="Titin isoform B"/>
    <property type="match status" value="2"/>
</dbReference>
<dbReference type="InterPro" id="IPR052385">
    <property type="entry name" value="Obscurin/Obscurin-like_Reg"/>
</dbReference>
<evidence type="ECO:0000256" key="5">
    <source>
        <dbReference type="ARBA" id="ARBA00022553"/>
    </source>
</evidence>
<dbReference type="OrthoDB" id="6118665at2759"/>
<dbReference type="PANTHER" id="PTHR35971:SF5">
    <property type="entry name" value="OBSCURIN LIKE CYTOSKELETAL ADAPTOR 1"/>
    <property type="match status" value="1"/>
</dbReference>
<dbReference type="InterPro" id="IPR007110">
    <property type="entry name" value="Ig-like_dom"/>
</dbReference>
<evidence type="ECO:0000256" key="7">
    <source>
        <dbReference type="ARBA" id="ARBA00023157"/>
    </source>
</evidence>
<dbReference type="PROSITE" id="PS50835">
    <property type="entry name" value="IG_LIKE"/>
    <property type="match status" value="2"/>
</dbReference>
<evidence type="ECO:0000256" key="8">
    <source>
        <dbReference type="ARBA" id="ARBA00023242"/>
    </source>
</evidence>
<evidence type="ECO:0000256" key="1">
    <source>
        <dbReference type="ARBA" id="ARBA00004123"/>
    </source>
</evidence>
<keyword evidence="5" id="KW-0597">Phosphoprotein</keyword>
<evidence type="ECO:0000256" key="9">
    <source>
        <dbReference type="ARBA" id="ARBA00023319"/>
    </source>
</evidence>
<evidence type="ECO:0000313" key="12">
    <source>
        <dbReference type="Proteomes" id="UP000749559"/>
    </source>
</evidence>
<reference evidence="11" key="1">
    <citation type="submission" date="2022-03" db="EMBL/GenBank/DDBJ databases">
        <authorList>
            <person name="Martin C."/>
        </authorList>
    </citation>
    <scope>NUCLEOTIDE SEQUENCE</scope>
</reference>
<organism evidence="11 12">
    <name type="scientific">Owenia fusiformis</name>
    <name type="common">Polychaete worm</name>
    <dbReference type="NCBI Taxonomy" id="6347"/>
    <lineage>
        <taxon>Eukaryota</taxon>
        <taxon>Metazoa</taxon>
        <taxon>Spiralia</taxon>
        <taxon>Lophotrochozoa</taxon>
        <taxon>Annelida</taxon>
        <taxon>Polychaeta</taxon>
        <taxon>Sedentaria</taxon>
        <taxon>Canalipalpata</taxon>
        <taxon>Sabellida</taxon>
        <taxon>Oweniida</taxon>
        <taxon>Oweniidae</taxon>
        <taxon>Owenia</taxon>
    </lineage>
</organism>
<dbReference type="InterPro" id="IPR036179">
    <property type="entry name" value="Ig-like_dom_sf"/>
</dbReference>
<keyword evidence="4" id="KW-0963">Cytoplasm</keyword>
<dbReference type="AlphaFoldDB" id="A0A8S4Q7A8"/>
<gene>
    <name evidence="11" type="ORF">OFUS_LOCUS26394</name>
</gene>
<dbReference type="Proteomes" id="UP000749559">
    <property type="component" value="Unassembled WGS sequence"/>
</dbReference>
<dbReference type="Gene3D" id="2.60.40.10">
    <property type="entry name" value="Immunoglobulins"/>
    <property type="match status" value="2"/>
</dbReference>
<keyword evidence="7" id="KW-1015">Disulfide bond</keyword>
<dbReference type="SMART" id="SM00409">
    <property type="entry name" value="IG"/>
    <property type="match status" value="2"/>
</dbReference>
<evidence type="ECO:0000256" key="4">
    <source>
        <dbReference type="ARBA" id="ARBA00022490"/>
    </source>
</evidence>
<feature type="non-terminal residue" evidence="11">
    <location>
        <position position="1"/>
    </location>
</feature>
<comment type="similarity">
    <text evidence="3">Belongs to the protein kinase superfamily. CAMK Ser/Thr protein kinase family.</text>
</comment>
<dbReference type="InterPro" id="IPR003599">
    <property type="entry name" value="Ig_sub"/>
</dbReference>
<evidence type="ECO:0000256" key="3">
    <source>
        <dbReference type="ARBA" id="ARBA00006692"/>
    </source>
</evidence>
<dbReference type="InterPro" id="IPR013098">
    <property type="entry name" value="Ig_I-set"/>
</dbReference>
<accession>A0A8S4Q7A8</accession>
<sequence length="227" mass="25599">EEAEYTVKIAEKDTKGTLVVEELPVEFTMPLKDVTTAEKATTSLQCEVSKPDQIATWFKNGEPIEPDETYQIAVDGVTHTLTVKNPTLDEEAEYTVKIADKDTTGTLFVEEAPVEFTVPLKDSEVEEKETVALECEVTKADLTAKWYKDGQEIKPDERYEIRVEGTKHFLIIKDSKLDDEANYTVNIKGKESQSTVLVNEEPVSFTVPLKDKEVMEKEEVTLECEVN</sequence>
<feature type="non-terminal residue" evidence="11">
    <location>
        <position position="227"/>
    </location>
</feature>
<evidence type="ECO:0000259" key="10">
    <source>
        <dbReference type="PROSITE" id="PS50835"/>
    </source>
</evidence>
<proteinExistence type="inferred from homology"/>
<feature type="domain" description="Ig-like" evidence="10">
    <location>
        <begin position="113"/>
        <end position="204"/>
    </location>
</feature>
<dbReference type="GO" id="GO:0005737">
    <property type="term" value="C:cytoplasm"/>
    <property type="evidence" value="ECO:0007669"/>
    <property type="project" value="UniProtKB-SubCell"/>
</dbReference>
<dbReference type="GO" id="GO:0005634">
    <property type="term" value="C:nucleus"/>
    <property type="evidence" value="ECO:0007669"/>
    <property type="project" value="UniProtKB-SubCell"/>
</dbReference>
<keyword evidence="6" id="KW-0677">Repeat</keyword>
<evidence type="ECO:0000256" key="2">
    <source>
        <dbReference type="ARBA" id="ARBA00004496"/>
    </source>
</evidence>
<evidence type="ECO:0000256" key="6">
    <source>
        <dbReference type="ARBA" id="ARBA00022737"/>
    </source>
</evidence>
<keyword evidence="8" id="KW-0539">Nucleus</keyword>
<evidence type="ECO:0000313" key="11">
    <source>
        <dbReference type="EMBL" id="CAH1802747.1"/>
    </source>
</evidence>
<dbReference type="PANTHER" id="PTHR35971">
    <property type="entry name" value="SI:DKEY-31G6.6"/>
    <property type="match status" value="1"/>
</dbReference>
<dbReference type="Pfam" id="PF07679">
    <property type="entry name" value="I-set"/>
    <property type="match status" value="2"/>
</dbReference>
<name>A0A8S4Q7A8_OWEFU</name>
<comment type="subcellular location">
    <subcellularLocation>
        <location evidence="2">Cytoplasm</location>
    </subcellularLocation>
    <subcellularLocation>
        <location evidence="1">Nucleus</location>
    </subcellularLocation>
</comment>